<gene>
    <name evidence="1" type="ORF">OE88DRAFT_1662535</name>
</gene>
<protein>
    <submittedName>
        <fullName evidence="1">Uncharacterized protein</fullName>
    </submittedName>
</protein>
<reference evidence="1 2" key="1">
    <citation type="journal article" date="2019" name="Nat. Ecol. Evol.">
        <title>Megaphylogeny resolves global patterns of mushroom evolution.</title>
        <authorList>
            <person name="Varga T."/>
            <person name="Krizsan K."/>
            <person name="Foldi C."/>
            <person name="Dima B."/>
            <person name="Sanchez-Garcia M."/>
            <person name="Sanchez-Ramirez S."/>
            <person name="Szollosi G.J."/>
            <person name="Szarkandi J.G."/>
            <person name="Papp V."/>
            <person name="Albert L."/>
            <person name="Andreopoulos W."/>
            <person name="Angelini C."/>
            <person name="Antonin V."/>
            <person name="Barry K.W."/>
            <person name="Bougher N.L."/>
            <person name="Buchanan P."/>
            <person name="Buyck B."/>
            <person name="Bense V."/>
            <person name="Catcheside P."/>
            <person name="Chovatia M."/>
            <person name="Cooper J."/>
            <person name="Damon W."/>
            <person name="Desjardin D."/>
            <person name="Finy P."/>
            <person name="Geml J."/>
            <person name="Haridas S."/>
            <person name="Hughes K."/>
            <person name="Justo A."/>
            <person name="Karasinski D."/>
            <person name="Kautmanova I."/>
            <person name="Kiss B."/>
            <person name="Kocsube S."/>
            <person name="Kotiranta H."/>
            <person name="LaButti K.M."/>
            <person name="Lechner B.E."/>
            <person name="Liimatainen K."/>
            <person name="Lipzen A."/>
            <person name="Lukacs Z."/>
            <person name="Mihaltcheva S."/>
            <person name="Morgado L.N."/>
            <person name="Niskanen T."/>
            <person name="Noordeloos M.E."/>
            <person name="Ohm R.A."/>
            <person name="Ortiz-Santana B."/>
            <person name="Ovrebo C."/>
            <person name="Racz N."/>
            <person name="Riley R."/>
            <person name="Savchenko A."/>
            <person name="Shiryaev A."/>
            <person name="Soop K."/>
            <person name="Spirin V."/>
            <person name="Szebenyi C."/>
            <person name="Tomsovsky M."/>
            <person name="Tulloss R.E."/>
            <person name="Uehling J."/>
            <person name="Grigoriev I.V."/>
            <person name="Vagvolgyi C."/>
            <person name="Papp T."/>
            <person name="Martin F.M."/>
            <person name="Miettinen O."/>
            <person name="Hibbett D.S."/>
            <person name="Nagy L.G."/>
        </authorList>
    </citation>
    <scope>NUCLEOTIDE SEQUENCE [LARGE SCALE GENOMIC DNA]</scope>
    <source>
        <strain evidence="1 2">OMC1185</strain>
    </source>
</reference>
<dbReference type="AlphaFoldDB" id="A0A5C3N059"/>
<dbReference type="EMBL" id="ML213515">
    <property type="protein sequence ID" value="TFK49846.1"/>
    <property type="molecule type" value="Genomic_DNA"/>
</dbReference>
<dbReference type="OrthoDB" id="2972434at2759"/>
<keyword evidence="2" id="KW-1185">Reference proteome</keyword>
<evidence type="ECO:0000313" key="2">
    <source>
        <dbReference type="Proteomes" id="UP000305948"/>
    </source>
</evidence>
<name>A0A5C3N059_9AGAM</name>
<evidence type="ECO:0000313" key="1">
    <source>
        <dbReference type="EMBL" id="TFK49846.1"/>
    </source>
</evidence>
<sequence length="189" mass="19958">MGSHFSVVNDTDEVVWITHGVNTAVLQQSVEILRATAAAGASVPIPALGVIATGLSTFLEKIQSAAPDIPRRQLNLKDVEAILTGTGMRRLAPGETFTSDKLALSLIQQAEVAIVKSNNGEGLTVRTGHFTVWSGQTDNSNQTYKMSDHLNSLEGQEIAENLGVRSSGMSERPCSPSDATSCCCDATAD</sequence>
<proteinExistence type="predicted"/>
<dbReference type="Proteomes" id="UP000305948">
    <property type="component" value="Unassembled WGS sequence"/>
</dbReference>
<accession>A0A5C3N059</accession>
<organism evidence="1 2">
    <name type="scientific">Heliocybe sulcata</name>
    <dbReference type="NCBI Taxonomy" id="5364"/>
    <lineage>
        <taxon>Eukaryota</taxon>
        <taxon>Fungi</taxon>
        <taxon>Dikarya</taxon>
        <taxon>Basidiomycota</taxon>
        <taxon>Agaricomycotina</taxon>
        <taxon>Agaricomycetes</taxon>
        <taxon>Gloeophyllales</taxon>
        <taxon>Gloeophyllaceae</taxon>
        <taxon>Heliocybe</taxon>
    </lineage>
</organism>